<reference evidence="26" key="1">
    <citation type="submission" date="2023-03" db="EMBL/GenBank/DDBJ databases">
        <authorList>
            <person name="Steffen K."/>
            <person name="Cardenas P."/>
        </authorList>
    </citation>
    <scope>NUCLEOTIDE SEQUENCE</scope>
</reference>
<keyword evidence="11 23" id="KW-0547">Nucleotide-binding</keyword>
<evidence type="ECO:0000259" key="25">
    <source>
        <dbReference type="PROSITE" id="PS50011"/>
    </source>
</evidence>
<dbReference type="EC" id="2.7.11.22" evidence="5"/>
<dbReference type="Gene3D" id="1.10.510.10">
    <property type="entry name" value="Transferase(Phosphotransferase) domain 1"/>
    <property type="match status" value="1"/>
</dbReference>
<keyword evidence="16" id="KW-0966">Cell projection</keyword>
<proteinExistence type="inferred from homology"/>
<organism evidence="26 27">
    <name type="scientific">Geodia barretti</name>
    <name type="common">Barrett's horny sponge</name>
    <dbReference type="NCBI Taxonomy" id="519541"/>
    <lineage>
        <taxon>Eukaryota</taxon>
        <taxon>Metazoa</taxon>
        <taxon>Porifera</taxon>
        <taxon>Demospongiae</taxon>
        <taxon>Heteroscleromorpha</taxon>
        <taxon>Tetractinellida</taxon>
        <taxon>Astrophorina</taxon>
        <taxon>Geodiidae</taxon>
        <taxon>Geodia</taxon>
    </lineage>
</organism>
<keyword evidence="10" id="KW-0808">Transferase</keyword>
<evidence type="ECO:0000313" key="26">
    <source>
        <dbReference type="EMBL" id="CAI8052515.1"/>
    </source>
</evidence>
<keyword evidence="14" id="KW-0969">Cilium</keyword>
<dbReference type="InterPro" id="IPR008271">
    <property type="entry name" value="Ser/Thr_kinase_AS"/>
</dbReference>
<evidence type="ECO:0000256" key="23">
    <source>
        <dbReference type="PROSITE-ProRule" id="PRU10141"/>
    </source>
</evidence>
<feature type="domain" description="Protein kinase" evidence="25">
    <location>
        <begin position="4"/>
        <end position="251"/>
    </location>
</feature>
<feature type="binding site" evidence="23">
    <location>
        <position position="38"/>
    </location>
    <ligand>
        <name>ATP</name>
        <dbReference type="ChEBI" id="CHEBI:30616"/>
    </ligand>
</feature>
<keyword evidence="7" id="KW-0963">Cytoplasm</keyword>
<comment type="caution">
    <text evidence="26">The sequence shown here is derived from an EMBL/GenBank/DDBJ whole genome shotgun (WGS) entry which is preliminary data.</text>
</comment>
<dbReference type="Pfam" id="PF10208">
    <property type="entry name" value="ARMET_C"/>
    <property type="match status" value="1"/>
</dbReference>
<keyword evidence="27" id="KW-1185">Reference proteome</keyword>
<keyword evidence="9" id="KW-0132">Cell division</keyword>
<gene>
    <name evidence="26" type="ORF">GBAR_LOCUS28702</name>
</gene>
<dbReference type="InterPro" id="IPR017441">
    <property type="entry name" value="Protein_kinase_ATP_BS"/>
</dbReference>
<dbReference type="GO" id="GO:0051301">
    <property type="term" value="P:cell division"/>
    <property type="evidence" value="ECO:0007669"/>
    <property type="project" value="UniProtKB-KW"/>
</dbReference>
<evidence type="ECO:0000256" key="6">
    <source>
        <dbReference type="ARBA" id="ARBA00022473"/>
    </source>
</evidence>
<evidence type="ECO:0000256" key="13">
    <source>
        <dbReference type="ARBA" id="ARBA00022840"/>
    </source>
</evidence>
<evidence type="ECO:0000256" key="15">
    <source>
        <dbReference type="ARBA" id="ARBA00023242"/>
    </source>
</evidence>
<evidence type="ECO:0000256" key="4">
    <source>
        <dbReference type="ARBA" id="ARBA00006485"/>
    </source>
</evidence>
<dbReference type="InterPro" id="IPR036361">
    <property type="entry name" value="SAP_dom_sf"/>
</dbReference>
<dbReference type="GO" id="GO:0005737">
    <property type="term" value="C:cytoplasm"/>
    <property type="evidence" value="ECO:0007669"/>
    <property type="project" value="UniProtKB-SubCell"/>
</dbReference>
<comment type="catalytic activity">
    <reaction evidence="21">
        <text>L-threonyl-[protein] + ATP = O-phospho-L-threonyl-[protein] + ADP + H(+)</text>
        <dbReference type="Rhea" id="RHEA:46608"/>
        <dbReference type="Rhea" id="RHEA-COMP:11060"/>
        <dbReference type="Rhea" id="RHEA-COMP:11605"/>
        <dbReference type="ChEBI" id="CHEBI:15378"/>
        <dbReference type="ChEBI" id="CHEBI:30013"/>
        <dbReference type="ChEBI" id="CHEBI:30616"/>
        <dbReference type="ChEBI" id="CHEBI:61977"/>
        <dbReference type="ChEBI" id="CHEBI:456216"/>
        <dbReference type="EC" id="2.7.11.22"/>
    </reaction>
</comment>
<dbReference type="InterPro" id="IPR019345">
    <property type="entry name" value="ARMET_C"/>
</dbReference>
<keyword evidence="15" id="KW-0539">Nucleus</keyword>
<keyword evidence="8 24" id="KW-0723">Serine/threonine-protein kinase</keyword>
<evidence type="ECO:0000256" key="16">
    <source>
        <dbReference type="ARBA" id="ARBA00023273"/>
    </source>
</evidence>
<dbReference type="EMBL" id="CASHTH010004017">
    <property type="protein sequence ID" value="CAI8052515.1"/>
    <property type="molecule type" value="Genomic_DNA"/>
</dbReference>
<evidence type="ECO:0000256" key="12">
    <source>
        <dbReference type="ARBA" id="ARBA00022777"/>
    </source>
</evidence>
<dbReference type="SMART" id="SM00220">
    <property type="entry name" value="S_TKc"/>
    <property type="match status" value="1"/>
</dbReference>
<name>A0AA35TQD8_GEOBA</name>
<dbReference type="FunFam" id="1.10.510.10:FF:000624">
    <property type="entry name" value="Mitogen-activated protein kinase"/>
    <property type="match status" value="1"/>
</dbReference>
<evidence type="ECO:0000256" key="1">
    <source>
        <dbReference type="ARBA" id="ARBA00004123"/>
    </source>
</evidence>
<evidence type="ECO:0000256" key="8">
    <source>
        <dbReference type="ARBA" id="ARBA00022527"/>
    </source>
</evidence>
<evidence type="ECO:0000256" key="10">
    <source>
        <dbReference type="ARBA" id="ARBA00022679"/>
    </source>
</evidence>
<accession>A0AA35TQD8</accession>
<keyword evidence="6" id="KW-0217">Developmental protein</keyword>
<protein>
    <recommendedName>
        <fullName evidence="18">Cyclin-dependent kinase 20</fullName>
        <ecNumber evidence="5">2.7.11.22</ecNumber>
    </recommendedName>
    <alternativeName>
        <fullName evidence="19">Cell cycle-related kinase</fullName>
    </alternativeName>
    <alternativeName>
        <fullName evidence="20">Cell division protein kinase 20</fullName>
    </alternativeName>
</protein>
<dbReference type="SUPFAM" id="SSF56112">
    <property type="entry name" value="Protein kinase-like (PK-like)"/>
    <property type="match status" value="1"/>
</dbReference>
<evidence type="ECO:0000256" key="22">
    <source>
        <dbReference type="ARBA" id="ARBA00048367"/>
    </source>
</evidence>
<evidence type="ECO:0000256" key="24">
    <source>
        <dbReference type="RuleBase" id="RU000304"/>
    </source>
</evidence>
<dbReference type="PROSITE" id="PS50011">
    <property type="entry name" value="PROTEIN_KINASE_DOM"/>
    <property type="match status" value="1"/>
</dbReference>
<evidence type="ECO:0000256" key="14">
    <source>
        <dbReference type="ARBA" id="ARBA00023069"/>
    </source>
</evidence>
<dbReference type="FunFam" id="3.30.200.20:FF:000211">
    <property type="entry name" value="Putative cyclin-dependent kinase 20"/>
    <property type="match status" value="1"/>
</dbReference>
<dbReference type="InterPro" id="IPR000719">
    <property type="entry name" value="Prot_kinase_dom"/>
</dbReference>
<keyword evidence="13 23" id="KW-0067">ATP-binding</keyword>
<dbReference type="PANTHER" id="PTHR24056:SF171">
    <property type="entry name" value="CYCLIN-DEPENDENT KINASE 20"/>
    <property type="match status" value="1"/>
</dbReference>
<dbReference type="Proteomes" id="UP001174909">
    <property type="component" value="Unassembled WGS sequence"/>
</dbReference>
<dbReference type="GO" id="GO:0005929">
    <property type="term" value="C:cilium"/>
    <property type="evidence" value="ECO:0007669"/>
    <property type="project" value="UniProtKB-SubCell"/>
</dbReference>
<keyword evidence="12 26" id="KW-0418">Kinase</keyword>
<dbReference type="Pfam" id="PF00069">
    <property type="entry name" value="Pkinase"/>
    <property type="match status" value="1"/>
</dbReference>
<evidence type="ECO:0000256" key="17">
    <source>
        <dbReference type="ARBA" id="ARBA00023306"/>
    </source>
</evidence>
<dbReference type="PROSITE" id="PS00108">
    <property type="entry name" value="PROTEIN_KINASE_ST"/>
    <property type="match status" value="1"/>
</dbReference>
<dbReference type="GO" id="GO:0005634">
    <property type="term" value="C:nucleus"/>
    <property type="evidence" value="ECO:0007669"/>
    <property type="project" value="UniProtKB-SubCell"/>
</dbReference>
<dbReference type="InterPro" id="IPR050108">
    <property type="entry name" value="CDK"/>
</dbReference>
<evidence type="ECO:0000256" key="20">
    <source>
        <dbReference type="ARBA" id="ARBA00035723"/>
    </source>
</evidence>
<dbReference type="Gene3D" id="1.10.720.30">
    <property type="entry name" value="SAP domain"/>
    <property type="match status" value="1"/>
</dbReference>
<evidence type="ECO:0000256" key="19">
    <source>
        <dbReference type="ARBA" id="ARBA00035720"/>
    </source>
</evidence>
<dbReference type="AlphaFoldDB" id="A0AA35TQD8"/>
<evidence type="ECO:0000256" key="9">
    <source>
        <dbReference type="ARBA" id="ARBA00022618"/>
    </source>
</evidence>
<dbReference type="InterPro" id="IPR011009">
    <property type="entry name" value="Kinase-like_dom_sf"/>
</dbReference>
<dbReference type="GO" id="GO:0005524">
    <property type="term" value="F:ATP binding"/>
    <property type="evidence" value="ECO:0007669"/>
    <property type="project" value="UniProtKB-UniRule"/>
</dbReference>
<evidence type="ECO:0000256" key="5">
    <source>
        <dbReference type="ARBA" id="ARBA00012425"/>
    </source>
</evidence>
<evidence type="ECO:0000256" key="3">
    <source>
        <dbReference type="ARBA" id="ARBA00004496"/>
    </source>
</evidence>
<evidence type="ECO:0000256" key="18">
    <source>
        <dbReference type="ARBA" id="ARBA00035711"/>
    </source>
</evidence>
<dbReference type="Gene3D" id="3.30.200.20">
    <property type="entry name" value="Phosphorylase Kinase, domain 1"/>
    <property type="match status" value="1"/>
</dbReference>
<comment type="catalytic activity">
    <reaction evidence="22">
        <text>L-seryl-[protein] + ATP = O-phospho-L-seryl-[protein] + ADP + H(+)</text>
        <dbReference type="Rhea" id="RHEA:17989"/>
        <dbReference type="Rhea" id="RHEA-COMP:9863"/>
        <dbReference type="Rhea" id="RHEA-COMP:11604"/>
        <dbReference type="ChEBI" id="CHEBI:15378"/>
        <dbReference type="ChEBI" id="CHEBI:29999"/>
        <dbReference type="ChEBI" id="CHEBI:30616"/>
        <dbReference type="ChEBI" id="CHEBI:83421"/>
        <dbReference type="ChEBI" id="CHEBI:456216"/>
        <dbReference type="EC" id="2.7.11.22"/>
    </reaction>
</comment>
<keyword evidence="17" id="KW-0131">Cell cycle</keyword>
<sequence length="298" mass="33673">MEQYHILERIGEGAHGVVLKAKHLQTGEVVALKKIPLKKLDDGIPNSVLREMKALQECEDSHHVVRLRDVFPHGPGFVLVFDYMLSDLAKAQVKTYMIQLLKGVTYLHSHSIMHRDLKPANLLISPMGHLKIADFGLARVFSGESGRLYSHQVATRWYRAPELLYGAKEYDLGVDMWAVGCIFGELLNNSPLFPGMSELPDFKKILFPEIPPIPLEVVVPDAPSQAIDLLSKFLVYYSKKRTTASNKHIDLNSVDLKTLKVKDLKKILNQWGEDCRGCAEKSDFVNRINDLKPLHVEL</sequence>
<evidence type="ECO:0000256" key="21">
    <source>
        <dbReference type="ARBA" id="ARBA00047811"/>
    </source>
</evidence>
<evidence type="ECO:0000256" key="7">
    <source>
        <dbReference type="ARBA" id="ARBA00022490"/>
    </source>
</evidence>
<evidence type="ECO:0000313" key="27">
    <source>
        <dbReference type="Proteomes" id="UP001174909"/>
    </source>
</evidence>
<dbReference type="GO" id="GO:0004693">
    <property type="term" value="F:cyclin-dependent protein serine/threonine kinase activity"/>
    <property type="evidence" value="ECO:0007669"/>
    <property type="project" value="UniProtKB-EC"/>
</dbReference>
<dbReference type="PANTHER" id="PTHR24056">
    <property type="entry name" value="CELL DIVISION PROTEIN KINASE"/>
    <property type="match status" value="1"/>
</dbReference>
<evidence type="ECO:0000256" key="11">
    <source>
        <dbReference type="ARBA" id="ARBA00022741"/>
    </source>
</evidence>
<dbReference type="SUPFAM" id="SSF68906">
    <property type="entry name" value="SAP domain"/>
    <property type="match status" value="1"/>
</dbReference>
<comment type="subcellular location">
    <subcellularLocation>
        <location evidence="2">Cell projection</location>
        <location evidence="2">Cilium</location>
    </subcellularLocation>
    <subcellularLocation>
        <location evidence="3">Cytoplasm</location>
    </subcellularLocation>
    <subcellularLocation>
        <location evidence="1">Nucleus</location>
    </subcellularLocation>
</comment>
<dbReference type="PROSITE" id="PS00107">
    <property type="entry name" value="PROTEIN_KINASE_ATP"/>
    <property type="match status" value="1"/>
</dbReference>
<evidence type="ECO:0000256" key="2">
    <source>
        <dbReference type="ARBA" id="ARBA00004138"/>
    </source>
</evidence>
<comment type="similarity">
    <text evidence="4">Belongs to the protein kinase superfamily. CMGC Ser/Thr protein kinase family. CDC2/CDKX subfamily.</text>
</comment>